<feature type="compositionally biased region" description="Basic and acidic residues" evidence="1">
    <location>
        <begin position="435"/>
        <end position="448"/>
    </location>
</feature>
<feature type="region of interest" description="Disordered" evidence="1">
    <location>
        <begin position="1"/>
        <end position="27"/>
    </location>
</feature>
<feature type="region of interest" description="Disordered" evidence="1">
    <location>
        <begin position="158"/>
        <end position="218"/>
    </location>
</feature>
<feature type="compositionally biased region" description="Low complexity" evidence="1">
    <location>
        <begin position="201"/>
        <end position="215"/>
    </location>
</feature>
<feature type="region of interest" description="Disordered" evidence="1">
    <location>
        <begin position="595"/>
        <end position="622"/>
    </location>
</feature>
<dbReference type="EMBL" id="CP119908">
    <property type="protein sequence ID" value="WFD17813.1"/>
    <property type="molecule type" value="Genomic_DNA"/>
</dbReference>
<evidence type="ECO:0000256" key="1">
    <source>
        <dbReference type="SAM" id="MobiDB-lite"/>
    </source>
</evidence>
<dbReference type="AlphaFoldDB" id="A0AAF0IUU6"/>
<protein>
    <submittedName>
        <fullName evidence="2">Uncharacterized protein</fullName>
    </submittedName>
</protein>
<dbReference type="InterPro" id="IPR036397">
    <property type="entry name" value="RNaseH_sf"/>
</dbReference>
<reference evidence="2" key="1">
    <citation type="submission" date="2023-03" db="EMBL/GenBank/DDBJ databases">
        <title>Mating type loci evolution in Malassezia.</title>
        <authorList>
            <person name="Coelho M.A."/>
        </authorList>
    </citation>
    <scope>NUCLEOTIDE SEQUENCE</scope>
    <source>
        <strain evidence="2">CBS 10434</strain>
    </source>
</reference>
<dbReference type="SUPFAM" id="SSF53098">
    <property type="entry name" value="Ribonuclease H-like"/>
    <property type="match status" value="1"/>
</dbReference>
<keyword evidence="3" id="KW-1185">Reference proteome</keyword>
<evidence type="ECO:0000313" key="3">
    <source>
        <dbReference type="Proteomes" id="UP001220961"/>
    </source>
</evidence>
<organism evidence="2 3">
    <name type="scientific">Malassezia caprae</name>
    <dbReference type="NCBI Taxonomy" id="1381934"/>
    <lineage>
        <taxon>Eukaryota</taxon>
        <taxon>Fungi</taxon>
        <taxon>Dikarya</taxon>
        <taxon>Basidiomycota</taxon>
        <taxon>Ustilaginomycotina</taxon>
        <taxon>Malasseziomycetes</taxon>
        <taxon>Malasseziales</taxon>
        <taxon>Malasseziaceae</taxon>
        <taxon>Malassezia</taxon>
    </lineage>
</organism>
<feature type="compositionally biased region" description="Polar residues" evidence="1">
    <location>
        <begin position="461"/>
        <end position="470"/>
    </location>
</feature>
<sequence length="845" mass="91806">MPAPGSDTDSLSPPMIPSETEQDHADRDDMHSSVFQQFSTPYMSDHNCVGPVQALFVASATDPSGSSIAYGIYGGPFSMLNSAHILSGEDRAPPHMARRTPLPTTALMRRADLRGVIVALRQLAQAQQGRLCAHVCVSSAYVAKAWGTWIPQWETHGWPGEESEDRSRSHHLRTPPRQNNLPETPRRPRTYRMMESPGQHSSDSFTGTDSSTSTRRSTRRLVDEDLLRELAALRAELAQLDAQGKARVYLYQIESQHNPAVAQAIQCVEGDAPLLVPDMPLQHTPLNKLPKDASPKSQQLEPMRVFGPVASLAGDSPGVASPLPEDAYLRSPLLARAKSPLAPPPVRPASSRAGTPRSRTASPMVDASRPFSPGSSPHAKGSPLAVPPSKPSPMLSSTQLSHGPFEGITPTMPAAHLPEGSPAHAPLTIEALEKHDRQFGSERTDSRAQRRRARSTRSSVKSDNAQSFIQRLTPRFLRREPKNMAPPKSPPEQDVLPAPASIPPKPRLRTVASQPALRARTQEAGVLSEATPTVSPNLAARSPALPKRVGFSEGVPDPIQELRTTDLERRHEELERREQELARREVEMTRIRFEMERQKKQFDPPRSTVGAPRAAPEEQSDWLWDATLRRTPRLPSAALPQDRSIEPKPSQGAAPITNMQALGAKPTAPPLSRGSQWVMYEEQLPASAASDTTSARSETTSSLGLFVDKGFGQTATLSASKTTICVQIVPAATSMGALVQQIREALIASNQPVDEVLARPFSETEPSDFGLYEKDGEAFVQLVDRAEASSCAKDGTPLCSACGLQDGSVLYVGFRAQSQDVPGLPVVQEPSLEDELDMVEEDPHA</sequence>
<dbReference type="InterPro" id="IPR012337">
    <property type="entry name" value="RNaseH-like_sf"/>
</dbReference>
<feature type="region of interest" description="Disordered" evidence="1">
    <location>
        <begin position="635"/>
        <end position="654"/>
    </location>
</feature>
<feature type="region of interest" description="Disordered" evidence="1">
    <location>
        <begin position="338"/>
        <end position="422"/>
    </location>
</feature>
<accession>A0AAF0IUU6</accession>
<proteinExistence type="predicted"/>
<evidence type="ECO:0000313" key="2">
    <source>
        <dbReference type="EMBL" id="WFD17813.1"/>
    </source>
</evidence>
<gene>
    <name evidence="2" type="ORF">MCAP1_000022</name>
</gene>
<dbReference type="Gene3D" id="3.30.420.10">
    <property type="entry name" value="Ribonuclease H-like superfamily/Ribonuclease H"/>
    <property type="match status" value="1"/>
</dbReference>
<dbReference type="Proteomes" id="UP001220961">
    <property type="component" value="Chromosome 1"/>
</dbReference>
<name>A0AAF0IUU6_9BASI</name>
<feature type="region of interest" description="Disordered" evidence="1">
    <location>
        <begin position="435"/>
        <end position="509"/>
    </location>
</feature>
<dbReference type="GO" id="GO:0003676">
    <property type="term" value="F:nucleic acid binding"/>
    <property type="evidence" value="ECO:0007669"/>
    <property type="project" value="InterPro"/>
</dbReference>